<sequence>MLPIRRQLSRQLFHSTIRLSKAAMHVKAIPMRWGTGDNYAYLLIDTPTKHAWLIDPAEPEEVQAYLSQVKNDFELKAIVNTHHHNDHSGGNRAFHSKYPDLPVIGGKDSPLVTYTPTHEEVIDLGDNLSITALHTPCHTQDSICYFVQDSSTGEKGVFTGDTLFVSGCGRFFEGTGAEMNHSLNKILAKLPASTKTYPGHEYTKSNVKFSRTVLQNEDIARLEKYLSENEKTTGVFTIGDELKFNPFMRLSDPQILKVTGLEDADSIMDKLRELKDKA</sequence>
<dbReference type="InterPro" id="IPR032282">
    <property type="entry name" value="HAGH_C"/>
</dbReference>
<dbReference type="InterPro" id="IPR035680">
    <property type="entry name" value="Clx_II_MBL"/>
</dbReference>
<dbReference type="PANTHER" id="PTHR11935:SF94">
    <property type="entry name" value="TENZING NORGAY, ISOFORM C"/>
    <property type="match status" value="1"/>
</dbReference>
<comment type="similarity">
    <text evidence="4">Belongs to the metallo-beta-lactamase superfamily. Glyoxalase II family.</text>
</comment>
<evidence type="ECO:0000256" key="8">
    <source>
        <dbReference type="ARBA" id="ARBA00022833"/>
    </source>
</evidence>
<proteinExistence type="inferred from homology"/>
<protein>
    <recommendedName>
        <fullName evidence="5">hydroxyacylglutathione hydrolase</fullName>
        <ecNumber evidence="5">3.1.2.6</ecNumber>
    </recommendedName>
    <alternativeName>
        <fullName evidence="9">Glyoxalase II</fullName>
    </alternativeName>
</protein>
<dbReference type="Pfam" id="PF00753">
    <property type="entry name" value="Lactamase_B"/>
    <property type="match status" value="1"/>
</dbReference>
<keyword evidence="7 11" id="KW-0378">Hydrolase</keyword>
<comment type="pathway">
    <text evidence="3">Secondary metabolite metabolism; methylglyoxal degradation; (R)-lactate from methylglyoxal: step 2/2.</text>
</comment>
<dbReference type="InterPro" id="IPR036866">
    <property type="entry name" value="RibonucZ/Hydroxyglut_hydro"/>
</dbReference>
<organism evidence="11 12">
    <name type="scientific">[Candida] anglica</name>
    <dbReference type="NCBI Taxonomy" id="148631"/>
    <lineage>
        <taxon>Eukaryota</taxon>
        <taxon>Fungi</taxon>
        <taxon>Dikarya</taxon>
        <taxon>Ascomycota</taxon>
        <taxon>Saccharomycotina</taxon>
        <taxon>Pichiomycetes</taxon>
        <taxon>Debaryomycetaceae</taxon>
        <taxon>Kurtzmaniella</taxon>
    </lineage>
</organism>
<gene>
    <name evidence="11" type="primary">GLO2</name>
    <name evidence="11" type="ORF">CAAN4_C00562</name>
</gene>
<dbReference type="PANTHER" id="PTHR11935">
    <property type="entry name" value="BETA LACTAMASE DOMAIN"/>
    <property type="match status" value="1"/>
</dbReference>
<dbReference type="InterPro" id="IPR001279">
    <property type="entry name" value="Metallo-B-lactamas"/>
</dbReference>
<dbReference type="Proteomes" id="UP001497600">
    <property type="component" value="Chromosome C"/>
</dbReference>
<evidence type="ECO:0000256" key="4">
    <source>
        <dbReference type="ARBA" id="ARBA00006759"/>
    </source>
</evidence>
<evidence type="ECO:0000256" key="6">
    <source>
        <dbReference type="ARBA" id="ARBA00022723"/>
    </source>
</evidence>
<evidence type="ECO:0000313" key="12">
    <source>
        <dbReference type="Proteomes" id="UP001497600"/>
    </source>
</evidence>
<evidence type="ECO:0000256" key="5">
    <source>
        <dbReference type="ARBA" id="ARBA00011917"/>
    </source>
</evidence>
<dbReference type="CDD" id="cd07723">
    <property type="entry name" value="hydroxyacylglutathione_hydrolase_MBL-fold"/>
    <property type="match status" value="1"/>
</dbReference>
<keyword evidence="6" id="KW-0479">Metal-binding</keyword>
<keyword evidence="8" id="KW-0862">Zinc</keyword>
<name>A0ABP0EB06_9ASCO</name>
<evidence type="ECO:0000256" key="7">
    <source>
        <dbReference type="ARBA" id="ARBA00022801"/>
    </source>
</evidence>
<accession>A0ABP0EB06</accession>
<evidence type="ECO:0000256" key="1">
    <source>
        <dbReference type="ARBA" id="ARBA00001623"/>
    </source>
</evidence>
<evidence type="ECO:0000256" key="9">
    <source>
        <dbReference type="ARBA" id="ARBA00031044"/>
    </source>
</evidence>
<reference evidence="11 12" key="1">
    <citation type="submission" date="2024-01" db="EMBL/GenBank/DDBJ databases">
        <authorList>
            <consortium name="Genoscope - CEA"/>
            <person name="William W."/>
        </authorList>
    </citation>
    <scope>NUCLEOTIDE SEQUENCE [LARGE SCALE GENOMIC DNA]</scope>
    <source>
        <strain evidence="11 12">29B2s-10</strain>
    </source>
</reference>
<dbReference type="SUPFAM" id="SSF56281">
    <property type="entry name" value="Metallo-hydrolase/oxidoreductase"/>
    <property type="match status" value="1"/>
</dbReference>
<comment type="cofactor">
    <cofactor evidence="2">
        <name>Zn(2+)</name>
        <dbReference type="ChEBI" id="CHEBI:29105"/>
    </cofactor>
</comment>
<evidence type="ECO:0000256" key="3">
    <source>
        <dbReference type="ARBA" id="ARBA00004963"/>
    </source>
</evidence>
<comment type="catalytic activity">
    <reaction evidence="1">
        <text>an S-(2-hydroxyacyl)glutathione + H2O = a 2-hydroxy carboxylate + glutathione + H(+)</text>
        <dbReference type="Rhea" id="RHEA:21864"/>
        <dbReference type="ChEBI" id="CHEBI:15377"/>
        <dbReference type="ChEBI" id="CHEBI:15378"/>
        <dbReference type="ChEBI" id="CHEBI:57925"/>
        <dbReference type="ChEBI" id="CHEBI:58896"/>
        <dbReference type="ChEBI" id="CHEBI:71261"/>
        <dbReference type="EC" id="3.1.2.6"/>
    </reaction>
</comment>
<evidence type="ECO:0000259" key="10">
    <source>
        <dbReference type="SMART" id="SM00849"/>
    </source>
</evidence>
<evidence type="ECO:0000313" key="11">
    <source>
        <dbReference type="EMBL" id="CAK7898981.1"/>
    </source>
</evidence>
<dbReference type="EC" id="3.1.2.6" evidence="5"/>
<feature type="domain" description="Metallo-beta-lactamase" evidence="10">
    <location>
        <begin position="37"/>
        <end position="200"/>
    </location>
</feature>
<dbReference type="Pfam" id="PF16123">
    <property type="entry name" value="HAGH_C"/>
    <property type="match status" value="1"/>
</dbReference>
<dbReference type="Gene3D" id="3.60.15.10">
    <property type="entry name" value="Ribonuclease Z/Hydroxyacylglutathione hydrolase-like"/>
    <property type="match status" value="1"/>
</dbReference>
<dbReference type="EMBL" id="OZ004255">
    <property type="protein sequence ID" value="CAK7898981.1"/>
    <property type="molecule type" value="Genomic_DNA"/>
</dbReference>
<dbReference type="SMART" id="SM00849">
    <property type="entry name" value="Lactamase_B"/>
    <property type="match status" value="1"/>
</dbReference>
<evidence type="ECO:0000256" key="2">
    <source>
        <dbReference type="ARBA" id="ARBA00001947"/>
    </source>
</evidence>
<keyword evidence="12" id="KW-1185">Reference proteome</keyword>
<dbReference type="GO" id="GO:0016787">
    <property type="term" value="F:hydrolase activity"/>
    <property type="evidence" value="ECO:0007669"/>
    <property type="project" value="UniProtKB-KW"/>
</dbReference>